<dbReference type="EMBL" id="MU858198">
    <property type="protein sequence ID" value="KAK4209649.1"/>
    <property type="molecule type" value="Genomic_DNA"/>
</dbReference>
<reference evidence="2" key="2">
    <citation type="submission" date="2023-05" db="EMBL/GenBank/DDBJ databases">
        <authorList>
            <consortium name="Lawrence Berkeley National Laboratory"/>
            <person name="Steindorff A."/>
            <person name="Hensen N."/>
            <person name="Bonometti L."/>
            <person name="Westerberg I."/>
            <person name="Brannstrom I.O."/>
            <person name="Guillou S."/>
            <person name="Cros-Aarteil S."/>
            <person name="Calhoun S."/>
            <person name="Haridas S."/>
            <person name="Kuo A."/>
            <person name="Mondo S."/>
            <person name="Pangilinan J."/>
            <person name="Riley R."/>
            <person name="Labutti K."/>
            <person name="Andreopoulos B."/>
            <person name="Lipzen A."/>
            <person name="Chen C."/>
            <person name="Yanf M."/>
            <person name="Daum C."/>
            <person name="Ng V."/>
            <person name="Clum A."/>
            <person name="Ohm R."/>
            <person name="Martin F."/>
            <person name="Silar P."/>
            <person name="Natvig D."/>
            <person name="Lalanne C."/>
            <person name="Gautier V."/>
            <person name="Ament-Velasquez S.L."/>
            <person name="Kruys A."/>
            <person name="Hutchinson M.I."/>
            <person name="Powell A.J."/>
            <person name="Barry K."/>
            <person name="Miller A.N."/>
            <person name="Grigoriev I.V."/>
            <person name="Debuchy R."/>
            <person name="Gladieux P."/>
            <person name="Thoren M.H."/>
            <person name="Johannesson H."/>
        </authorList>
    </citation>
    <scope>NUCLEOTIDE SEQUENCE</scope>
    <source>
        <strain evidence="2">PSN293</strain>
    </source>
</reference>
<keyword evidence="1" id="KW-0732">Signal</keyword>
<evidence type="ECO:0000313" key="2">
    <source>
        <dbReference type="EMBL" id="KAK4209649.1"/>
    </source>
</evidence>
<dbReference type="PANTHER" id="PTHR38847">
    <property type="match status" value="1"/>
</dbReference>
<gene>
    <name evidence="2" type="ORF">QBC37DRAFT_351456</name>
</gene>
<sequence length="204" mass="21340">MRAATLLSALASTSLATAAAVIAPRAAAPRNLKVISFSVFGSGCPYGSADVQADPSNTALNIQLSEYIVQSGPGVSAAEYRKNCKITLNLEYDSGFSLSTITTDLRGYADIPSDTKGQCQNTIYFSGEPQKASYGVTLPGGYGGPFSLRSDPDIVAWSPCGGSTAILNVNTQCSISSTNSRGLIAVDRISNKLAVRIALQWRSC</sequence>
<dbReference type="PANTHER" id="PTHR38847:SF1">
    <property type="entry name" value="PSEUDOURIDINE SYNTHASE RSUA_RLUA-LIKE DOMAIN-CONTAINING PROTEIN"/>
    <property type="match status" value="1"/>
</dbReference>
<accession>A0AAN7B466</accession>
<protein>
    <recommendedName>
        <fullName evidence="4">Secreted protein</fullName>
    </recommendedName>
</protein>
<dbReference type="Proteomes" id="UP001301769">
    <property type="component" value="Unassembled WGS sequence"/>
</dbReference>
<evidence type="ECO:0000313" key="3">
    <source>
        <dbReference type="Proteomes" id="UP001301769"/>
    </source>
</evidence>
<proteinExistence type="predicted"/>
<evidence type="ECO:0008006" key="4">
    <source>
        <dbReference type="Google" id="ProtNLM"/>
    </source>
</evidence>
<feature type="signal peptide" evidence="1">
    <location>
        <begin position="1"/>
        <end position="19"/>
    </location>
</feature>
<organism evidence="2 3">
    <name type="scientific">Rhypophila decipiens</name>
    <dbReference type="NCBI Taxonomy" id="261697"/>
    <lineage>
        <taxon>Eukaryota</taxon>
        <taxon>Fungi</taxon>
        <taxon>Dikarya</taxon>
        <taxon>Ascomycota</taxon>
        <taxon>Pezizomycotina</taxon>
        <taxon>Sordariomycetes</taxon>
        <taxon>Sordariomycetidae</taxon>
        <taxon>Sordariales</taxon>
        <taxon>Naviculisporaceae</taxon>
        <taxon>Rhypophila</taxon>
    </lineage>
</organism>
<evidence type="ECO:0000256" key="1">
    <source>
        <dbReference type="SAM" id="SignalP"/>
    </source>
</evidence>
<keyword evidence="3" id="KW-1185">Reference proteome</keyword>
<dbReference type="AlphaFoldDB" id="A0AAN7B466"/>
<feature type="chain" id="PRO_5042924787" description="Secreted protein" evidence="1">
    <location>
        <begin position="20"/>
        <end position="204"/>
    </location>
</feature>
<dbReference type="Pfam" id="PF14273">
    <property type="entry name" value="DUF4360"/>
    <property type="match status" value="1"/>
</dbReference>
<comment type="caution">
    <text evidence="2">The sequence shown here is derived from an EMBL/GenBank/DDBJ whole genome shotgun (WGS) entry which is preliminary data.</text>
</comment>
<name>A0AAN7B466_9PEZI</name>
<reference evidence="2" key="1">
    <citation type="journal article" date="2023" name="Mol. Phylogenet. Evol.">
        <title>Genome-scale phylogeny and comparative genomics of the fungal order Sordariales.</title>
        <authorList>
            <person name="Hensen N."/>
            <person name="Bonometti L."/>
            <person name="Westerberg I."/>
            <person name="Brannstrom I.O."/>
            <person name="Guillou S."/>
            <person name="Cros-Aarteil S."/>
            <person name="Calhoun S."/>
            <person name="Haridas S."/>
            <person name="Kuo A."/>
            <person name="Mondo S."/>
            <person name="Pangilinan J."/>
            <person name="Riley R."/>
            <person name="LaButti K."/>
            <person name="Andreopoulos B."/>
            <person name="Lipzen A."/>
            <person name="Chen C."/>
            <person name="Yan M."/>
            <person name="Daum C."/>
            <person name="Ng V."/>
            <person name="Clum A."/>
            <person name="Steindorff A."/>
            <person name="Ohm R.A."/>
            <person name="Martin F."/>
            <person name="Silar P."/>
            <person name="Natvig D.O."/>
            <person name="Lalanne C."/>
            <person name="Gautier V."/>
            <person name="Ament-Velasquez S.L."/>
            <person name="Kruys A."/>
            <person name="Hutchinson M.I."/>
            <person name="Powell A.J."/>
            <person name="Barry K."/>
            <person name="Miller A.N."/>
            <person name="Grigoriev I.V."/>
            <person name="Debuchy R."/>
            <person name="Gladieux P."/>
            <person name="Hiltunen Thoren M."/>
            <person name="Johannesson H."/>
        </authorList>
    </citation>
    <scope>NUCLEOTIDE SEQUENCE</scope>
    <source>
        <strain evidence="2">PSN293</strain>
    </source>
</reference>
<dbReference type="InterPro" id="IPR025649">
    <property type="entry name" value="DUF4360"/>
</dbReference>